<dbReference type="InterPro" id="IPR003256">
    <property type="entry name" value="Ribosomal_uL24"/>
</dbReference>
<evidence type="ECO:0000256" key="1">
    <source>
        <dbReference type="ARBA" id="ARBA00010618"/>
    </source>
</evidence>
<dbReference type="SMART" id="SM00739">
    <property type="entry name" value="KOW"/>
    <property type="match status" value="1"/>
</dbReference>
<evidence type="ECO:0000256" key="4">
    <source>
        <dbReference type="ARBA" id="ARBA00035206"/>
    </source>
</evidence>
<dbReference type="InterPro" id="IPR005824">
    <property type="entry name" value="KOW"/>
</dbReference>
<feature type="compositionally biased region" description="Basic and acidic residues" evidence="6">
    <location>
        <begin position="114"/>
        <end position="140"/>
    </location>
</feature>
<evidence type="ECO:0000256" key="2">
    <source>
        <dbReference type="ARBA" id="ARBA00022980"/>
    </source>
</evidence>
<dbReference type="PANTHER" id="PTHR12903">
    <property type="entry name" value="MITOCHONDRIAL RIBOSOMAL PROTEIN L24"/>
    <property type="match status" value="1"/>
</dbReference>
<keyword evidence="5" id="KW-0694">RNA-binding</keyword>
<dbReference type="InterPro" id="IPR057264">
    <property type="entry name" value="Ribosomal_uL24_C"/>
</dbReference>
<dbReference type="Pfam" id="PF00467">
    <property type="entry name" value="KOW"/>
    <property type="match status" value="1"/>
</dbReference>
<keyword evidence="5" id="KW-0699">rRNA-binding</keyword>
<reference evidence="8 9" key="1">
    <citation type="journal article" date="2020" name="Biotechnol. Biofuels">
        <title>New insights from the biogas microbiome by comprehensive genome-resolved metagenomics of nearly 1600 species originating from multiple anaerobic digesters.</title>
        <authorList>
            <person name="Campanaro S."/>
            <person name="Treu L."/>
            <person name="Rodriguez-R L.M."/>
            <person name="Kovalovszki A."/>
            <person name="Ziels R.M."/>
            <person name="Maus I."/>
            <person name="Zhu X."/>
            <person name="Kougias P.G."/>
            <person name="Basile A."/>
            <person name="Luo G."/>
            <person name="Schluter A."/>
            <person name="Konstantinidis K.T."/>
            <person name="Angelidaki I."/>
        </authorList>
    </citation>
    <scope>NUCLEOTIDE SEQUENCE [LARGE SCALE GENOMIC DNA]</scope>
    <source>
        <strain evidence="8">AS05jafATM_89</strain>
    </source>
</reference>
<evidence type="ECO:0000256" key="6">
    <source>
        <dbReference type="SAM" id="MobiDB-lite"/>
    </source>
</evidence>
<dbReference type="GO" id="GO:1990904">
    <property type="term" value="C:ribonucleoprotein complex"/>
    <property type="evidence" value="ECO:0007669"/>
    <property type="project" value="UniProtKB-KW"/>
</dbReference>
<evidence type="ECO:0000256" key="5">
    <source>
        <dbReference type="HAMAP-Rule" id="MF_01326"/>
    </source>
</evidence>
<keyword evidence="2 5" id="KW-0689">Ribosomal protein</keyword>
<dbReference type="GO" id="GO:0003735">
    <property type="term" value="F:structural constituent of ribosome"/>
    <property type="evidence" value="ECO:0007669"/>
    <property type="project" value="InterPro"/>
</dbReference>
<dbReference type="NCBIfam" id="TIGR01079">
    <property type="entry name" value="rplX_bact"/>
    <property type="match status" value="1"/>
</dbReference>
<dbReference type="InterPro" id="IPR014722">
    <property type="entry name" value="Rib_uL2_dom2"/>
</dbReference>
<gene>
    <name evidence="5" type="primary">rplX</name>
    <name evidence="8" type="ORF">GX533_03640</name>
</gene>
<dbReference type="HAMAP" id="MF_01326_B">
    <property type="entry name" value="Ribosomal_uL24_B"/>
    <property type="match status" value="1"/>
</dbReference>
<keyword evidence="3 5" id="KW-0687">Ribonucleoprotein</keyword>
<protein>
    <recommendedName>
        <fullName evidence="4 5">Large ribosomal subunit protein uL24</fullName>
    </recommendedName>
</protein>
<evidence type="ECO:0000313" key="8">
    <source>
        <dbReference type="EMBL" id="HHX99736.1"/>
    </source>
</evidence>
<feature type="domain" description="KOW" evidence="7">
    <location>
        <begin position="2"/>
        <end position="29"/>
    </location>
</feature>
<dbReference type="Pfam" id="PF17136">
    <property type="entry name" value="ribosomal_L24"/>
    <property type="match status" value="1"/>
</dbReference>
<evidence type="ECO:0000259" key="7">
    <source>
        <dbReference type="SMART" id="SM00739"/>
    </source>
</evidence>
<dbReference type="GO" id="GO:0019843">
    <property type="term" value="F:rRNA binding"/>
    <property type="evidence" value="ECO:0007669"/>
    <property type="project" value="UniProtKB-UniRule"/>
</dbReference>
<evidence type="ECO:0000313" key="9">
    <source>
        <dbReference type="Proteomes" id="UP000576550"/>
    </source>
</evidence>
<dbReference type="CDD" id="cd06089">
    <property type="entry name" value="KOW_RPL26"/>
    <property type="match status" value="1"/>
</dbReference>
<dbReference type="Proteomes" id="UP000576550">
    <property type="component" value="Unassembled WGS sequence"/>
</dbReference>
<comment type="function">
    <text evidence="5">One of the proteins that surrounds the polypeptide exit tunnel on the outside of the subunit.</text>
</comment>
<comment type="caution">
    <text evidence="8">The sequence shown here is derived from an EMBL/GenBank/DDBJ whole genome shotgun (WGS) entry which is preliminary data.</text>
</comment>
<dbReference type="EMBL" id="DUTP01000006">
    <property type="protein sequence ID" value="HHX99736.1"/>
    <property type="molecule type" value="Genomic_DNA"/>
</dbReference>
<dbReference type="SUPFAM" id="SSF50104">
    <property type="entry name" value="Translation proteins SH3-like domain"/>
    <property type="match status" value="1"/>
</dbReference>
<dbReference type="InterPro" id="IPR008991">
    <property type="entry name" value="Translation_prot_SH3-like_sf"/>
</dbReference>
<comment type="function">
    <text evidence="5">One of two assembly initiator proteins, it binds directly to the 5'-end of the 23S rRNA, where it nucleates assembly of the 50S subunit.</text>
</comment>
<dbReference type="Gene3D" id="2.30.30.30">
    <property type="match status" value="1"/>
</dbReference>
<dbReference type="GO" id="GO:0006412">
    <property type="term" value="P:translation"/>
    <property type="evidence" value="ECO:0007669"/>
    <property type="project" value="UniProtKB-UniRule"/>
</dbReference>
<comment type="subunit">
    <text evidence="5">Part of the 50S ribosomal subunit.</text>
</comment>
<feature type="region of interest" description="Disordered" evidence="6">
    <location>
        <begin position="108"/>
        <end position="140"/>
    </location>
</feature>
<sequence length="140" mass="15850">MKIKKGDKVQILYGKETGKQGTVVAVSPKKNSVIVEGLNLYKRHLKGDGRTRVSEILTIEKPFELSKVILVCPNCNKTTRVGLRREEGKRVRVCKKCNKDIVEKEAKAVSVPKADTKKKDEKKTNKKTEKKVEKEKTSKK</sequence>
<dbReference type="AlphaFoldDB" id="A0A832R8U3"/>
<evidence type="ECO:0000256" key="3">
    <source>
        <dbReference type="ARBA" id="ARBA00023274"/>
    </source>
</evidence>
<dbReference type="InterPro" id="IPR041988">
    <property type="entry name" value="Ribosomal_uL24_KOW"/>
</dbReference>
<accession>A0A832R8U3</accession>
<name>A0A832R8U3_9BACT</name>
<comment type="similarity">
    <text evidence="1 5">Belongs to the universal ribosomal protein uL24 family.</text>
</comment>
<dbReference type="GO" id="GO:0005840">
    <property type="term" value="C:ribosome"/>
    <property type="evidence" value="ECO:0007669"/>
    <property type="project" value="UniProtKB-KW"/>
</dbReference>
<organism evidence="8 9">
    <name type="scientific">Candidatus Dojkabacteria bacterium</name>
    <dbReference type="NCBI Taxonomy" id="2099670"/>
    <lineage>
        <taxon>Bacteria</taxon>
        <taxon>Candidatus Dojkabacteria</taxon>
    </lineage>
</organism>
<proteinExistence type="inferred from homology"/>